<dbReference type="Gene3D" id="3.40.50.1820">
    <property type="entry name" value="alpha/beta hydrolase"/>
    <property type="match status" value="1"/>
</dbReference>
<gene>
    <name evidence="1" type="ORF">JOE69_003272</name>
</gene>
<comment type="caution">
    <text evidence="1">The sequence shown here is derived from an EMBL/GenBank/DDBJ whole genome shotgun (WGS) entry which is preliminary data.</text>
</comment>
<evidence type="ECO:0000313" key="2">
    <source>
        <dbReference type="Proteomes" id="UP001185069"/>
    </source>
</evidence>
<dbReference type="SUPFAM" id="SSF53474">
    <property type="entry name" value="alpha/beta-Hydrolases"/>
    <property type="match status" value="1"/>
</dbReference>
<name>A0ABU1JFY4_9MICC</name>
<protein>
    <submittedName>
        <fullName evidence="1">Pimeloyl-ACP methyl ester carboxylesterase</fullName>
    </submittedName>
</protein>
<organism evidence="1 2">
    <name type="scientific">Arthrobacter russicus</name>
    <dbReference type="NCBI Taxonomy" id="172040"/>
    <lineage>
        <taxon>Bacteria</taxon>
        <taxon>Bacillati</taxon>
        <taxon>Actinomycetota</taxon>
        <taxon>Actinomycetes</taxon>
        <taxon>Micrococcales</taxon>
        <taxon>Micrococcaceae</taxon>
        <taxon>Arthrobacter</taxon>
    </lineage>
</organism>
<accession>A0ABU1JFY4</accession>
<dbReference type="RefSeq" id="WP_309800562.1">
    <property type="nucleotide sequence ID" value="NZ_BAAAHY010000006.1"/>
</dbReference>
<evidence type="ECO:0000313" key="1">
    <source>
        <dbReference type="EMBL" id="MDR6271034.1"/>
    </source>
</evidence>
<dbReference type="InterPro" id="IPR029058">
    <property type="entry name" value="AB_hydrolase_fold"/>
</dbReference>
<sequence length="251" mass="26954">MERRLVHMDRSLGRRWGQRAADYAAAVRGQTLAWVSREQPGALAAGDPEKPLLVLIPGVYESWRFMLPLARKLNRHGYRVLPLPGLGDNRRPVMHGARLLSAELERIAARAGSGTERVVLVAHSKGGLIGKQVLLDFAAGQTESGAAGGRLAVLGMVAVATPFQGSRYAARAVGRTLREFRPDSETIRALAAQAEVNSRIVSVLPSFDPHIPGDRTLPGAAEFRLHGSGHFRILASQEGLAAVLAGVESLQ</sequence>
<keyword evidence="2" id="KW-1185">Reference proteome</keyword>
<dbReference type="Proteomes" id="UP001185069">
    <property type="component" value="Unassembled WGS sequence"/>
</dbReference>
<proteinExistence type="predicted"/>
<reference evidence="1 2" key="1">
    <citation type="submission" date="2023-07" db="EMBL/GenBank/DDBJ databases">
        <title>Sequencing the genomes of 1000 actinobacteria strains.</title>
        <authorList>
            <person name="Klenk H.-P."/>
        </authorList>
    </citation>
    <scope>NUCLEOTIDE SEQUENCE [LARGE SCALE GENOMIC DNA]</scope>
    <source>
        <strain evidence="1 2">DSM 14555</strain>
    </source>
</reference>
<dbReference type="EMBL" id="JAVDQF010000001">
    <property type="protein sequence ID" value="MDR6271034.1"/>
    <property type="molecule type" value="Genomic_DNA"/>
</dbReference>